<evidence type="ECO:0000256" key="9">
    <source>
        <dbReference type="ARBA" id="ARBA00023136"/>
    </source>
</evidence>
<dbReference type="GO" id="GO:0030136">
    <property type="term" value="C:clathrin-coated vesicle"/>
    <property type="evidence" value="ECO:0007669"/>
    <property type="project" value="InterPro"/>
</dbReference>
<dbReference type="SUPFAM" id="SSF89009">
    <property type="entry name" value="GAT-like domain"/>
    <property type="match status" value="1"/>
</dbReference>
<dbReference type="FunFam" id="1.25.40.90:FF:000001">
    <property type="entry name" value="phosphatidylinositol-binding clathrin assembly protein-like isoform X1"/>
    <property type="match status" value="1"/>
</dbReference>
<evidence type="ECO:0000256" key="14">
    <source>
        <dbReference type="ARBA" id="ARBA00083065"/>
    </source>
</evidence>
<keyword evidence="6" id="KW-0488">Methylation</keyword>
<dbReference type="GO" id="GO:0072583">
    <property type="term" value="P:clathrin-dependent endocytosis"/>
    <property type="evidence" value="ECO:0007669"/>
    <property type="project" value="InterPro"/>
</dbReference>
<dbReference type="Gene3D" id="1.20.58.150">
    <property type="entry name" value="ANTH domain"/>
    <property type="match status" value="1"/>
</dbReference>
<dbReference type="GO" id="GO:0032050">
    <property type="term" value="F:clathrin heavy chain binding"/>
    <property type="evidence" value="ECO:0007669"/>
    <property type="project" value="TreeGrafter"/>
</dbReference>
<keyword evidence="10" id="KW-0325">Glycoprotein</keyword>
<dbReference type="InterPro" id="IPR008942">
    <property type="entry name" value="ENTH_VHS"/>
</dbReference>
<dbReference type="GO" id="GO:0015031">
    <property type="term" value="P:protein transport"/>
    <property type="evidence" value="ECO:0007669"/>
    <property type="project" value="UniProtKB-KW"/>
</dbReference>
<dbReference type="GO" id="GO:0000149">
    <property type="term" value="F:SNARE binding"/>
    <property type="evidence" value="ECO:0007669"/>
    <property type="project" value="TreeGrafter"/>
</dbReference>
<comment type="subunit">
    <text evidence="11">Binds AP2A2. Interacts with AP2B1; clathrin competes with SNAP91.</text>
</comment>
<feature type="domain" description="ENTH" evidence="16">
    <location>
        <begin position="14"/>
        <end position="145"/>
    </location>
</feature>
<comment type="similarity">
    <text evidence="3">Belongs to the PICALM/SNAP91 family.</text>
</comment>
<dbReference type="GO" id="GO:0005546">
    <property type="term" value="F:phosphatidylinositol-4,5-bisphosphate binding"/>
    <property type="evidence" value="ECO:0007669"/>
    <property type="project" value="TreeGrafter"/>
</dbReference>
<evidence type="ECO:0000256" key="3">
    <source>
        <dbReference type="ARBA" id="ARBA00008011"/>
    </source>
</evidence>
<reference evidence="17" key="1">
    <citation type="submission" date="2025-08" db="UniProtKB">
        <authorList>
            <consortium name="Ensembl"/>
        </authorList>
    </citation>
    <scope>IDENTIFICATION</scope>
</reference>
<keyword evidence="8" id="KW-0653">Protein transport</keyword>
<evidence type="ECO:0000313" key="18">
    <source>
        <dbReference type="Proteomes" id="UP000261360"/>
    </source>
</evidence>
<evidence type="ECO:0000259" key="16">
    <source>
        <dbReference type="PROSITE" id="PS50942"/>
    </source>
</evidence>
<protein>
    <recommendedName>
        <fullName evidence="12">Clathrin coat assembly protein AP180</fullName>
    </recommendedName>
    <alternativeName>
        <fullName evidence="14">91 kDa synaptosomal-associated protein</fullName>
    </alternativeName>
    <alternativeName>
        <fullName evidence="13">Clathrin coat-associated protein AP180</fullName>
    </alternativeName>
</protein>
<keyword evidence="7" id="KW-0597">Phosphoprotein</keyword>
<feature type="compositionally biased region" description="Basic and acidic residues" evidence="15">
    <location>
        <begin position="593"/>
        <end position="603"/>
    </location>
</feature>
<dbReference type="AlphaFoldDB" id="A0A3B4YU10"/>
<dbReference type="FunFam" id="1.20.58.150:FF:000002">
    <property type="entry name" value="clathrin coat assembly protein AP180"/>
    <property type="match status" value="1"/>
</dbReference>
<name>A0A3B4YU10_SERLL</name>
<keyword evidence="9" id="KW-0472">Membrane</keyword>
<dbReference type="GO" id="GO:0016185">
    <property type="term" value="P:synaptic vesicle budding from presynaptic endocytic zone membrane"/>
    <property type="evidence" value="ECO:0007669"/>
    <property type="project" value="TreeGrafter"/>
</dbReference>
<dbReference type="CDD" id="cd16985">
    <property type="entry name" value="ANTH_N_AP180"/>
    <property type="match status" value="1"/>
</dbReference>
<dbReference type="InterPro" id="IPR045192">
    <property type="entry name" value="AP180-like"/>
</dbReference>
<feature type="region of interest" description="Disordered" evidence="15">
    <location>
        <begin position="568"/>
        <end position="603"/>
    </location>
</feature>
<feature type="compositionally biased region" description="Polar residues" evidence="15">
    <location>
        <begin position="303"/>
        <end position="319"/>
    </location>
</feature>
<evidence type="ECO:0000256" key="2">
    <source>
        <dbReference type="ARBA" id="ARBA00004277"/>
    </source>
</evidence>
<dbReference type="GO" id="GO:0008021">
    <property type="term" value="C:synaptic vesicle"/>
    <property type="evidence" value="ECO:0007669"/>
    <property type="project" value="TreeGrafter"/>
</dbReference>
<dbReference type="Gene3D" id="1.25.40.90">
    <property type="match status" value="1"/>
</dbReference>
<evidence type="ECO:0000256" key="4">
    <source>
        <dbReference type="ARBA" id="ARBA00022448"/>
    </source>
</evidence>
<evidence type="ECO:0000313" key="17">
    <source>
        <dbReference type="Ensembl" id="ENSSLDP00000033277.1"/>
    </source>
</evidence>
<evidence type="ECO:0000256" key="7">
    <source>
        <dbReference type="ARBA" id="ARBA00022553"/>
    </source>
</evidence>
<dbReference type="GO" id="GO:0005545">
    <property type="term" value="F:1-phosphatidylinositol binding"/>
    <property type="evidence" value="ECO:0007669"/>
    <property type="project" value="InterPro"/>
</dbReference>
<dbReference type="PANTHER" id="PTHR22951">
    <property type="entry name" value="CLATHRIN ASSEMBLY PROTEIN"/>
    <property type="match status" value="1"/>
</dbReference>
<evidence type="ECO:0000256" key="11">
    <source>
        <dbReference type="ARBA" id="ARBA00062465"/>
    </source>
</evidence>
<dbReference type="PANTHER" id="PTHR22951:SF28">
    <property type="entry name" value="CLATHRIN COAT ASSEMBLY PROTEIN AP180 ISOFORM X1"/>
    <property type="match status" value="1"/>
</dbReference>
<feature type="compositionally biased region" description="Low complexity" evidence="15">
    <location>
        <begin position="345"/>
        <end position="361"/>
    </location>
</feature>
<keyword evidence="18" id="KW-1185">Reference proteome</keyword>
<evidence type="ECO:0000256" key="12">
    <source>
        <dbReference type="ARBA" id="ARBA00070426"/>
    </source>
</evidence>
<dbReference type="PROSITE" id="PS50942">
    <property type="entry name" value="ENTH"/>
    <property type="match status" value="1"/>
</dbReference>
<evidence type="ECO:0000256" key="1">
    <source>
        <dbReference type="ARBA" id="ARBA00004236"/>
    </source>
</evidence>
<dbReference type="Ensembl" id="ENSSLDT00000034204.1">
    <property type="protein sequence ID" value="ENSSLDP00000033277.1"/>
    <property type="gene ID" value="ENSSLDG00000025469.1"/>
</dbReference>
<evidence type="ECO:0000256" key="13">
    <source>
        <dbReference type="ARBA" id="ARBA00081660"/>
    </source>
</evidence>
<evidence type="ECO:0000256" key="10">
    <source>
        <dbReference type="ARBA" id="ARBA00023180"/>
    </source>
</evidence>
<proteinExistence type="inferred from homology"/>
<feature type="region of interest" description="Disordered" evidence="15">
    <location>
        <begin position="284"/>
        <end position="364"/>
    </location>
</feature>
<dbReference type="InterPro" id="IPR011417">
    <property type="entry name" value="ANTH_dom"/>
</dbReference>
<evidence type="ECO:0000256" key="5">
    <source>
        <dbReference type="ARBA" id="ARBA00022475"/>
    </source>
</evidence>
<accession>A0A3B4YU10</accession>
<sequence length="603" mass="63035">MSGQTLTDRIAAAQYQLTGSDMARAVCKATTHEVMAPKKKHLEYLVSATNTTNVNIPQMADTLFERATNASWVVVFKALVTTHHMCVHGNERFIQYLASRTSLFNLSNFIDKTGSHGYDMSTFIRRYGRYLNEKAFAYRQMAFDFTRVKKGAEGVMRTMTTEKLLKGMPVLQTQIDTLLEFDVHPKELNNGIINAAFLLLFKDLVKLFASYNDGIINLLEKYFKMKKSDCKEALEIYKRFLTRVTKIGEFMKLAETVGVDKNDIPDINYAPSSILESLETHMNGLEDTKGGKKGSPTKGSPTNNVSPTSTPAKSSNAVPTLQPPPGESAAAAPAAPEPAEDSLLDLDPLSSSGPSAPSAAPTSWGDLLGSDAFATPVPATEASAAAAEGGAAATPAPAATAGADLFAPSDGNISAASSGVDLFGLMTLENNNLGSSLDACFSSVVTHPSPSPSPSPLFTSTSSTITTIATISAPIAPSAANPTTDLFSESTGGDASAAAAAAPAAPGAELMSGDVMKPTVTPQAGDVDTSMANMASNLTMGTAAAPQPGAPGVGAPMMPMVRPGFPATGATPGAPMSPGMAQSPRKPPPPRNALDDLNIKDFM</sequence>
<dbReference type="InterPro" id="IPR014712">
    <property type="entry name" value="ANTH_dom_sf"/>
</dbReference>
<dbReference type="GeneTree" id="ENSGT00950000183068"/>
<keyword evidence="4" id="KW-0813">Transport</keyword>
<dbReference type="GO" id="GO:0048268">
    <property type="term" value="P:clathrin coat assembly"/>
    <property type="evidence" value="ECO:0007669"/>
    <property type="project" value="InterPro"/>
</dbReference>
<evidence type="ECO:0000256" key="6">
    <source>
        <dbReference type="ARBA" id="ARBA00022481"/>
    </source>
</evidence>
<dbReference type="SUPFAM" id="SSF48464">
    <property type="entry name" value="ENTH/VHS domain"/>
    <property type="match status" value="1"/>
</dbReference>
<dbReference type="GO" id="GO:0098894">
    <property type="term" value="C:extrinsic component of presynaptic endocytic zone membrane"/>
    <property type="evidence" value="ECO:0007669"/>
    <property type="project" value="TreeGrafter"/>
</dbReference>
<dbReference type="SMART" id="SM00273">
    <property type="entry name" value="ENTH"/>
    <property type="match status" value="1"/>
</dbReference>
<evidence type="ECO:0000256" key="8">
    <source>
        <dbReference type="ARBA" id="ARBA00022927"/>
    </source>
</evidence>
<comment type="subcellular location">
    <subcellularLocation>
        <location evidence="1">Cell membrane</location>
    </subcellularLocation>
    <subcellularLocation>
        <location evidence="2">Membrane</location>
        <location evidence="2">Coated pit</location>
        <topology evidence="2">Peripheral membrane protein</topology>
        <orientation evidence="2">Cytoplasmic side</orientation>
    </subcellularLocation>
</comment>
<evidence type="ECO:0000256" key="15">
    <source>
        <dbReference type="SAM" id="MobiDB-lite"/>
    </source>
</evidence>
<dbReference type="GO" id="GO:0005905">
    <property type="term" value="C:clathrin-coated pit"/>
    <property type="evidence" value="ECO:0007669"/>
    <property type="project" value="TreeGrafter"/>
</dbReference>
<dbReference type="Pfam" id="PF07651">
    <property type="entry name" value="ANTH"/>
    <property type="match status" value="1"/>
</dbReference>
<reference evidence="17" key="2">
    <citation type="submission" date="2025-09" db="UniProtKB">
        <authorList>
            <consortium name="Ensembl"/>
        </authorList>
    </citation>
    <scope>IDENTIFICATION</scope>
</reference>
<dbReference type="InterPro" id="IPR013809">
    <property type="entry name" value="ENTH"/>
</dbReference>
<organism evidence="17 18">
    <name type="scientific">Seriola lalandi dorsalis</name>
    <dbReference type="NCBI Taxonomy" id="1841481"/>
    <lineage>
        <taxon>Eukaryota</taxon>
        <taxon>Metazoa</taxon>
        <taxon>Chordata</taxon>
        <taxon>Craniata</taxon>
        <taxon>Vertebrata</taxon>
        <taxon>Euteleostomi</taxon>
        <taxon>Actinopterygii</taxon>
        <taxon>Neopterygii</taxon>
        <taxon>Teleostei</taxon>
        <taxon>Neoteleostei</taxon>
        <taxon>Acanthomorphata</taxon>
        <taxon>Carangaria</taxon>
        <taxon>Carangiformes</taxon>
        <taxon>Carangidae</taxon>
        <taxon>Seriola</taxon>
    </lineage>
</organism>
<keyword evidence="5" id="KW-1003">Cell membrane</keyword>
<dbReference type="Proteomes" id="UP000261360">
    <property type="component" value="Unplaced"/>
</dbReference>